<sequence length="83" mass="9419">MDTTWKKGTKRLKRRRKKVMRITYCIGESPNGLNLARSSSVLSPEGKYQVGNEKEKSARRRTVPRSSTISPNDPEHEDAEGES</sequence>
<gene>
    <name evidence="2" type="ORF">H5410_003979</name>
</gene>
<proteinExistence type="predicted"/>
<accession>A0A9J6B6C3</accession>
<evidence type="ECO:0000313" key="2">
    <source>
        <dbReference type="EMBL" id="KAG5632262.1"/>
    </source>
</evidence>
<protein>
    <submittedName>
        <fullName evidence="2">Uncharacterized protein</fullName>
    </submittedName>
</protein>
<comment type="caution">
    <text evidence="2">The sequence shown here is derived from an EMBL/GenBank/DDBJ whole genome shotgun (WGS) entry which is preliminary data.</text>
</comment>
<evidence type="ECO:0000256" key="1">
    <source>
        <dbReference type="SAM" id="MobiDB-lite"/>
    </source>
</evidence>
<evidence type="ECO:0000313" key="3">
    <source>
        <dbReference type="Proteomes" id="UP000824120"/>
    </source>
</evidence>
<dbReference type="AlphaFoldDB" id="A0A9J6B6C3"/>
<feature type="region of interest" description="Disordered" evidence="1">
    <location>
        <begin position="29"/>
        <end position="83"/>
    </location>
</feature>
<name>A0A9J6B6C3_SOLCO</name>
<reference evidence="2 3" key="1">
    <citation type="submission" date="2020-09" db="EMBL/GenBank/DDBJ databases">
        <title>De no assembly of potato wild relative species, Solanum commersonii.</title>
        <authorList>
            <person name="Cho K."/>
        </authorList>
    </citation>
    <scope>NUCLEOTIDE SEQUENCE [LARGE SCALE GENOMIC DNA]</scope>
    <source>
        <strain evidence="2">LZ3.2</strain>
        <tissue evidence="2">Leaf</tissue>
    </source>
</reference>
<keyword evidence="3" id="KW-1185">Reference proteome</keyword>
<organism evidence="2 3">
    <name type="scientific">Solanum commersonii</name>
    <name type="common">Commerson's wild potato</name>
    <name type="synonym">Commerson's nightshade</name>
    <dbReference type="NCBI Taxonomy" id="4109"/>
    <lineage>
        <taxon>Eukaryota</taxon>
        <taxon>Viridiplantae</taxon>
        <taxon>Streptophyta</taxon>
        <taxon>Embryophyta</taxon>
        <taxon>Tracheophyta</taxon>
        <taxon>Spermatophyta</taxon>
        <taxon>Magnoliopsida</taxon>
        <taxon>eudicotyledons</taxon>
        <taxon>Gunneridae</taxon>
        <taxon>Pentapetalae</taxon>
        <taxon>asterids</taxon>
        <taxon>lamiids</taxon>
        <taxon>Solanales</taxon>
        <taxon>Solanaceae</taxon>
        <taxon>Solanoideae</taxon>
        <taxon>Solaneae</taxon>
        <taxon>Solanum</taxon>
    </lineage>
</organism>
<dbReference type="EMBL" id="JACXVP010000001">
    <property type="protein sequence ID" value="KAG5632262.1"/>
    <property type="molecule type" value="Genomic_DNA"/>
</dbReference>
<dbReference type="Proteomes" id="UP000824120">
    <property type="component" value="Chromosome 1"/>
</dbReference>